<dbReference type="GO" id="GO:0005737">
    <property type="term" value="C:cytoplasm"/>
    <property type="evidence" value="ECO:0007669"/>
    <property type="project" value="TreeGrafter"/>
</dbReference>
<dbReference type="GO" id="GO:0005524">
    <property type="term" value="F:ATP binding"/>
    <property type="evidence" value="ECO:0007669"/>
    <property type="project" value="UniProtKB-KW"/>
</dbReference>
<evidence type="ECO:0000256" key="2">
    <source>
        <dbReference type="ARBA" id="ARBA00022840"/>
    </source>
</evidence>
<feature type="non-terminal residue" evidence="3">
    <location>
        <position position="227"/>
    </location>
</feature>
<dbReference type="PANTHER" id="PTHR11638">
    <property type="entry name" value="ATP-DEPENDENT CLP PROTEASE"/>
    <property type="match status" value="1"/>
</dbReference>
<reference evidence="3" key="1">
    <citation type="journal article" date="2020" name="mSystems">
        <title>Genome- and Community-Level Interaction Insights into Carbon Utilization and Element Cycling Functions of Hydrothermarchaeota in Hydrothermal Sediment.</title>
        <authorList>
            <person name="Zhou Z."/>
            <person name="Liu Y."/>
            <person name="Xu W."/>
            <person name="Pan J."/>
            <person name="Luo Z.H."/>
            <person name="Li M."/>
        </authorList>
    </citation>
    <scope>NUCLEOTIDE SEQUENCE [LARGE SCALE GENOMIC DNA]</scope>
    <source>
        <strain evidence="3">SpSt-1219</strain>
    </source>
</reference>
<dbReference type="Proteomes" id="UP000886066">
    <property type="component" value="Unassembled WGS sequence"/>
</dbReference>
<evidence type="ECO:0000256" key="1">
    <source>
        <dbReference type="ARBA" id="ARBA00022741"/>
    </source>
</evidence>
<protein>
    <recommendedName>
        <fullName evidence="4">Clp R domain-containing protein</fullName>
    </recommendedName>
</protein>
<dbReference type="GO" id="GO:0016887">
    <property type="term" value="F:ATP hydrolysis activity"/>
    <property type="evidence" value="ECO:0007669"/>
    <property type="project" value="TreeGrafter"/>
</dbReference>
<evidence type="ECO:0000313" key="3">
    <source>
        <dbReference type="EMBL" id="HDQ88634.1"/>
    </source>
</evidence>
<dbReference type="GO" id="GO:0034605">
    <property type="term" value="P:cellular response to heat"/>
    <property type="evidence" value="ECO:0007669"/>
    <property type="project" value="TreeGrafter"/>
</dbReference>
<keyword evidence="1" id="KW-0547">Nucleotide-binding</keyword>
<evidence type="ECO:0008006" key="4">
    <source>
        <dbReference type="Google" id="ProtNLM"/>
    </source>
</evidence>
<gene>
    <name evidence="3" type="ORF">ENN92_00580</name>
</gene>
<dbReference type="PANTHER" id="PTHR11638:SF18">
    <property type="entry name" value="HEAT SHOCK PROTEIN 104"/>
    <property type="match status" value="1"/>
</dbReference>
<dbReference type="InterPro" id="IPR036628">
    <property type="entry name" value="Clp_N_dom_sf"/>
</dbReference>
<dbReference type="AlphaFoldDB" id="A0A7C1HCS4"/>
<dbReference type="InterPro" id="IPR050130">
    <property type="entry name" value="ClpA_ClpB"/>
</dbReference>
<dbReference type="SUPFAM" id="SSF52540">
    <property type="entry name" value="P-loop containing nucleoside triphosphate hydrolases"/>
    <property type="match status" value="1"/>
</dbReference>
<accession>A0A7C1HCS4</accession>
<dbReference type="Gene3D" id="3.40.50.300">
    <property type="entry name" value="P-loop containing nucleotide triphosphate hydrolases"/>
    <property type="match status" value="1"/>
</dbReference>
<keyword evidence="2" id="KW-0067">ATP-binding</keyword>
<dbReference type="InterPro" id="IPR027417">
    <property type="entry name" value="P-loop_NTPase"/>
</dbReference>
<comment type="caution">
    <text evidence="3">The sequence shown here is derived from an EMBL/GenBank/DDBJ whole genome shotgun (WGS) entry which is preliminary data.</text>
</comment>
<proteinExistence type="predicted"/>
<dbReference type="Gene3D" id="1.10.1780.10">
    <property type="entry name" value="Clp, N-terminal domain"/>
    <property type="match status" value="1"/>
</dbReference>
<organism evidence="3">
    <name type="scientific">candidate division WWE3 bacterium</name>
    <dbReference type="NCBI Taxonomy" id="2053526"/>
    <lineage>
        <taxon>Bacteria</taxon>
        <taxon>Katanobacteria</taxon>
    </lineage>
</organism>
<sequence length="227" mass="25196">MKENTDRLTIKAKKLVLHFSDTLEKASSNKVGIAIKESEGMGARLMSFLNLDPNSLKKQISIAELVKSAYFEALRFKQPYVGTEHLLLALLHLNDSPLYEEGKKNLGKMAVFPAGLSSMDSVNISGMLDLFSLNLNLKVAREYDKVYIEREPFDLLLSTLLQHEKPNPLLVGELGVGKKSLIRLLAEKMNSMDVPSGLLGYQIYEVDLLSLVTSNLNKGNIEQAISS</sequence>
<dbReference type="EMBL" id="DSDM01000034">
    <property type="protein sequence ID" value="HDQ88634.1"/>
    <property type="molecule type" value="Genomic_DNA"/>
</dbReference>
<dbReference type="SUPFAM" id="SSF81923">
    <property type="entry name" value="Double Clp-N motif"/>
    <property type="match status" value="1"/>
</dbReference>
<name>A0A7C1HCS4_UNCKA</name>